<dbReference type="RefSeq" id="WP_168622659.1">
    <property type="nucleotide sequence ID" value="NZ_JAAZQQ010000002.1"/>
</dbReference>
<organism evidence="1 2">
    <name type="scientific">Roseicyclus persicicus</name>
    <dbReference type="NCBI Taxonomy" id="2650661"/>
    <lineage>
        <taxon>Bacteria</taxon>
        <taxon>Pseudomonadati</taxon>
        <taxon>Pseudomonadota</taxon>
        <taxon>Alphaproteobacteria</taxon>
        <taxon>Rhodobacterales</taxon>
        <taxon>Roseobacteraceae</taxon>
        <taxon>Roseicyclus</taxon>
    </lineage>
</organism>
<evidence type="ECO:0000313" key="1">
    <source>
        <dbReference type="EMBL" id="NKX44275.1"/>
    </source>
</evidence>
<dbReference type="SUPFAM" id="SSF52540">
    <property type="entry name" value="P-loop containing nucleoside triphosphate hydrolases"/>
    <property type="match status" value="1"/>
</dbReference>
<comment type="caution">
    <text evidence="1">The sequence shown here is derived from an EMBL/GenBank/DDBJ whole genome shotgun (WGS) entry which is preliminary data.</text>
</comment>
<reference evidence="1 2" key="1">
    <citation type="submission" date="2020-04" db="EMBL/GenBank/DDBJ databases">
        <authorList>
            <person name="Yoon J."/>
        </authorList>
    </citation>
    <scope>NUCLEOTIDE SEQUENCE [LARGE SCALE GENOMIC DNA]</scope>
    <source>
        <strain evidence="1 2">KMU-115</strain>
    </source>
</reference>
<dbReference type="EMBL" id="JAAZQQ010000002">
    <property type="protein sequence ID" value="NKX44275.1"/>
    <property type="molecule type" value="Genomic_DNA"/>
</dbReference>
<accession>A0A7X6JYN0</accession>
<keyword evidence="2" id="KW-1185">Reference proteome</keyword>
<sequence>MVNAPSARLRARPCRAGTAGLSFRQHGPAAVWSDLTGDGQLAEQAILHIGMHKTGSSTIQGALARAGAGPGWRYVWQGSPNGSFWVKAVLDGEAGGHHTLPFPPAEARARFIEAFRLVAERRAIFSGETMSTLSAPRVATIVEILQAADLAVAAIGYVRPIQSYIDSSFQQRLKGGRVALADAVRPKAIAYDQRFGVWDAALGQAAVTLVPFERQRFPGGSVLGDIAARLSLGPIQDPASHANTGLSAEAVRLLWIWRQRQPRKGQGDEHRIRLLQTLEGPGFVLANRVVDPFRATIRAQAEWVERRTGWRMPTDPPEDQPHAVGAEADFLTLAPDTLDWLGAQTGVAPAQMKDDPDAVAAAMAVLGRQPPGQGASALGKASRALGARIWPWSRSGRRV</sequence>
<proteinExistence type="predicted"/>
<name>A0A7X6JYN0_9RHOB</name>
<protein>
    <submittedName>
        <fullName evidence="1">Uncharacterized protein</fullName>
    </submittedName>
</protein>
<gene>
    <name evidence="1" type="ORF">HCU73_06695</name>
</gene>
<dbReference type="AlphaFoldDB" id="A0A7X6JYN0"/>
<evidence type="ECO:0000313" key="2">
    <source>
        <dbReference type="Proteomes" id="UP000526408"/>
    </source>
</evidence>
<dbReference type="Proteomes" id="UP000526408">
    <property type="component" value="Unassembled WGS sequence"/>
</dbReference>
<dbReference type="InterPro" id="IPR027417">
    <property type="entry name" value="P-loop_NTPase"/>
</dbReference>